<feature type="region of interest" description="Disordered" evidence="11">
    <location>
        <begin position="324"/>
        <end position="392"/>
    </location>
</feature>
<dbReference type="InterPro" id="IPR014746">
    <property type="entry name" value="Gln_synth/guanido_kin_cat_dom"/>
</dbReference>
<evidence type="ECO:0000313" key="13">
    <source>
        <dbReference type="Proteomes" id="UP000193411"/>
    </source>
</evidence>
<dbReference type="STRING" id="765915.A0A1Y2HCP8"/>
<dbReference type="InterPro" id="IPR004308">
    <property type="entry name" value="GCS"/>
</dbReference>
<sequence>MCEARHLYDQLAVLAPIMLSLTASSPIFRGYLADVDCRWNVIAGAVDCRTREERGQAPLEPQELDMWDESTNSTHKVQRTPRRIPKSRYDSISTYLSQHASFRDEYNDIPLPIDEKIEARLQSEGVDPQLARHIAHLFIRDPLVIYRELLHQDDSTVTDHFENLQSTNWQTMRFKPPPTTHPELGWRVEFRAMEVQPSDFENAAFSVFVVLISRVILCLDLDLYIPLSLVDANMQTAHKRDSVITGKFWFRNNVPCVEAAVEKLEAVQDCQPGCPSSSVSVASDDGLGSTPSTPGLNSSFGHHHDSSTECCGCSSFAPRSRSNSPLRKLLGGLSASTSPTTSPPSTSPPSMPQRVGSEVTNNMSALGLDMPPASVNGTSSTTASKPAPSKSTEWTQMSIDEIMNGSSTHTGLIPLARAFLDTLVMDDKVRTLVNTYLDLIADRAAGRIATSANWMRQFVMRHPEYKQDSRVSPQVAHDLLREVQKWTKLDAYPKVAPVLF</sequence>
<comment type="caution">
    <text evidence="12">The sequence shown here is derived from an EMBL/GenBank/DDBJ whole genome shotgun (WGS) entry which is preliminary data.</text>
</comment>
<dbReference type="EMBL" id="MCFL01000048">
    <property type="protein sequence ID" value="ORZ32346.1"/>
    <property type="molecule type" value="Genomic_DNA"/>
</dbReference>
<evidence type="ECO:0000256" key="2">
    <source>
        <dbReference type="ARBA" id="ARBA00008100"/>
    </source>
</evidence>
<dbReference type="OrthoDB" id="7939818at2759"/>
<evidence type="ECO:0000256" key="6">
    <source>
        <dbReference type="ARBA" id="ARBA00022741"/>
    </source>
</evidence>
<name>A0A1Y2HCP8_9FUNG</name>
<evidence type="ECO:0000256" key="10">
    <source>
        <dbReference type="RuleBase" id="RU367135"/>
    </source>
</evidence>
<feature type="region of interest" description="Disordered" evidence="11">
    <location>
        <begin position="281"/>
        <end position="301"/>
    </location>
</feature>
<dbReference type="AlphaFoldDB" id="A0A1Y2HCP8"/>
<evidence type="ECO:0000256" key="1">
    <source>
        <dbReference type="ARBA" id="ARBA00005006"/>
    </source>
</evidence>
<keyword evidence="7 10" id="KW-0067">ATP-binding</keyword>
<evidence type="ECO:0000256" key="5">
    <source>
        <dbReference type="ARBA" id="ARBA00022684"/>
    </source>
</evidence>
<accession>A0A1Y2HCP8</accession>
<dbReference type="SUPFAM" id="SSF55931">
    <property type="entry name" value="Glutamine synthetase/guanido kinase"/>
    <property type="match status" value="1"/>
</dbReference>
<gene>
    <name evidence="12" type="ORF">BCR44DRAFT_39431</name>
</gene>
<dbReference type="EC" id="6.3.2.2" evidence="3 10"/>
<proteinExistence type="inferred from homology"/>
<dbReference type="Gene3D" id="3.30.590.50">
    <property type="match status" value="2"/>
</dbReference>
<evidence type="ECO:0000256" key="3">
    <source>
        <dbReference type="ARBA" id="ARBA00012220"/>
    </source>
</evidence>
<dbReference type="GO" id="GO:0005524">
    <property type="term" value="F:ATP binding"/>
    <property type="evidence" value="ECO:0007669"/>
    <property type="project" value="UniProtKB-UniRule"/>
</dbReference>
<keyword evidence="6 10" id="KW-0547">Nucleotide-binding</keyword>
<keyword evidence="13" id="KW-1185">Reference proteome</keyword>
<dbReference type="PANTHER" id="PTHR11164">
    <property type="entry name" value="GLUTAMATE CYSTEINE LIGASE"/>
    <property type="match status" value="1"/>
</dbReference>
<comment type="catalytic activity">
    <reaction evidence="10">
        <text>L-cysteine + L-glutamate + ATP = gamma-L-glutamyl-L-cysteine + ADP + phosphate + H(+)</text>
        <dbReference type="Rhea" id="RHEA:13285"/>
        <dbReference type="ChEBI" id="CHEBI:15378"/>
        <dbReference type="ChEBI" id="CHEBI:29985"/>
        <dbReference type="ChEBI" id="CHEBI:30616"/>
        <dbReference type="ChEBI" id="CHEBI:35235"/>
        <dbReference type="ChEBI" id="CHEBI:43474"/>
        <dbReference type="ChEBI" id="CHEBI:58173"/>
        <dbReference type="ChEBI" id="CHEBI:456216"/>
        <dbReference type="EC" id="6.3.2.2"/>
    </reaction>
</comment>
<evidence type="ECO:0000256" key="9">
    <source>
        <dbReference type="ARBA" id="ARBA00032122"/>
    </source>
</evidence>
<dbReference type="PANTHER" id="PTHR11164:SF0">
    <property type="entry name" value="GLUTAMATE--CYSTEINE LIGASE CATALYTIC SUBUNIT"/>
    <property type="match status" value="1"/>
</dbReference>
<dbReference type="Gene3D" id="1.10.8.960">
    <property type="match status" value="1"/>
</dbReference>
<evidence type="ECO:0000256" key="7">
    <source>
        <dbReference type="ARBA" id="ARBA00022840"/>
    </source>
</evidence>
<dbReference type="GO" id="GO:0004357">
    <property type="term" value="F:glutamate-cysteine ligase activity"/>
    <property type="evidence" value="ECO:0007669"/>
    <property type="project" value="UniProtKB-UniRule"/>
</dbReference>
<feature type="compositionally biased region" description="Low complexity" evidence="11">
    <location>
        <begin position="378"/>
        <end position="392"/>
    </location>
</feature>
<organism evidence="12 13">
    <name type="scientific">Catenaria anguillulae PL171</name>
    <dbReference type="NCBI Taxonomy" id="765915"/>
    <lineage>
        <taxon>Eukaryota</taxon>
        <taxon>Fungi</taxon>
        <taxon>Fungi incertae sedis</taxon>
        <taxon>Blastocladiomycota</taxon>
        <taxon>Blastocladiomycetes</taxon>
        <taxon>Blastocladiales</taxon>
        <taxon>Catenariaceae</taxon>
        <taxon>Catenaria</taxon>
    </lineage>
</organism>
<comment type="similarity">
    <text evidence="2 10">Belongs to the glutamate--cysteine ligase type 3 family.</text>
</comment>
<reference evidence="12 13" key="1">
    <citation type="submission" date="2016-07" db="EMBL/GenBank/DDBJ databases">
        <title>Pervasive Adenine N6-methylation of Active Genes in Fungi.</title>
        <authorList>
            <consortium name="DOE Joint Genome Institute"/>
            <person name="Mondo S.J."/>
            <person name="Dannebaum R.O."/>
            <person name="Kuo R.C."/>
            <person name="Labutti K."/>
            <person name="Haridas S."/>
            <person name="Kuo A."/>
            <person name="Salamov A."/>
            <person name="Ahrendt S.R."/>
            <person name="Lipzen A."/>
            <person name="Sullivan W."/>
            <person name="Andreopoulos W.B."/>
            <person name="Clum A."/>
            <person name="Lindquist E."/>
            <person name="Daum C."/>
            <person name="Ramamoorthy G.K."/>
            <person name="Gryganskyi A."/>
            <person name="Culley D."/>
            <person name="Magnuson J.K."/>
            <person name="James T.Y."/>
            <person name="O'Malley M.A."/>
            <person name="Stajich J.E."/>
            <person name="Spatafora J.W."/>
            <person name="Visel A."/>
            <person name="Grigoriev I.V."/>
        </authorList>
    </citation>
    <scope>NUCLEOTIDE SEQUENCE [LARGE SCALE GENOMIC DNA]</scope>
    <source>
        <strain evidence="12 13">PL171</strain>
    </source>
</reference>
<feature type="compositionally biased region" description="Pro residues" evidence="11">
    <location>
        <begin position="341"/>
        <end position="351"/>
    </location>
</feature>
<evidence type="ECO:0000313" key="12">
    <source>
        <dbReference type="EMBL" id="ORZ32346.1"/>
    </source>
</evidence>
<dbReference type="Proteomes" id="UP000193411">
    <property type="component" value="Unassembled WGS sequence"/>
</dbReference>
<dbReference type="GO" id="GO:0006750">
    <property type="term" value="P:glutathione biosynthetic process"/>
    <property type="evidence" value="ECO:0007669"/>
    <property type="project" value="UniProtKB-UniRule"/>
</dbReference>
<evidence type="ECO:0000256" key="11">
    <source>
        <dbReference type="SAM" id="MobiDB-lite"/>
    </source>
</evidence>
<feature type="compositionally biased region" description="Polar residues" evidence="11">
    <location>
        <begin position="289"/>
        <end position="300"/>
    </location>
</feature>
<comment type="pathway">
    <text evidence="1 10">Sulfur metabolism; glutathione biosynthesis; glutathione from L-cysteine and L-glutamate: step 1/2.</text>
</comment>
<evidence type="ECO:0000256" key="8">
    <source>
        <dbReference type="ARBA" id="ARBA00030585"/>
    </source>
</evidence>
<keyword evidence="4 10" id="KW-0436">Ligase</keyword>
<dbReference type="UniPathway" id="UPA00142">
    <property type="reaction ID" value="UER00209"/>
</dbReference>
<dbReference type="Pfam" id="PF03074">
    <property type="entry name" value="GCS"/>
    <property type="match status" value="2"/>
</dbReference>
<protein>
    <recommendedName>
        <fullName evidence="3 10">Glutamate--cysteine ligase</fullName>
        <ecNumber evidence="3 10">6.3.2.2</ecNumber>
    </recommendedName>
    <alternativeName>
        <fullName evidence="9 10">Gamma-ECS</fullName>
    </alternativeName>
    <alternativeName>
        <fullName evidence="8 10">Gamma-glutamylcysteine synthetase</fullName>
    </alternativeName>
</protein>
<evidence type="ECO:0000256" key="4">
    <source>
        <dbReference type="ARBA" id="ARBA00022598"/>
    </source>
</evidence>
<keyword evidence="5 10" id="KW-0317">Glutathione biosynthesis</keyword>